<keyword evidence="8 16" id="KW-0791">Threonine biosynthesis</keyword>
<dbReference type="InterPro" id="IPR002912">
    <property type="entry name" value="ACT_dom"/>
</dbReference>
<evidence type="ECO:0000256" key="2">
    <source>
        <dbReference type="ARBA" id="ARBA00005056"/>
    </source>
</evidence>
<gene>
    <name evidence="19" type="ORF">A2310_08910</name>
</gene>
<feature type="active site" description="Proton donor" evidence="14">
    <location>
        <position position="199"/>
    </location>
</feature>
<keyword evidence="10 16" id="KW-0560">Oxidoreductase</keyword>
<dbReference type="InterPro" id="IPR005106">
    <property type="entry name" value="Asp/hSer_DH_NAD-bd"/>
</dbReference>
<dbReference type="EMBL" id="MEUB01000002">
    <property type="protein sequence ID" value="OGC25292.1"/>
    <property type="molecule type" value="Genomic_DNA"/>
</dbReference>
<feature type="domain" description="ACT" evidence="18">
    <location>
        <begin position="339"/>
        <end position="413"/>
    </location>
</feature>
<comment type="caution">
    <text evidence="19">The sequence shown here is derived from an EMBL/GenBank/DDBJ whole genome shotgun (WGS) entry which is preliminary data.</text>
</comment>
<dbReference type="Gene3D" id="3.30.360.10">
    <property type="entry name" value="Dihydrodipicolinate Reductase, domain 2"/>
    <property type="match status" value="1"/>
</dbReference>
<dbReference type="GO" id="GO:0004412">
    <property type="term" value="F:homoserine dehydrogenase activity"/>
    <property type="evidence" value="ECO:0007669"/>
    <property type="project" value="UniProtKB-EC"/>
</dbReference>
<dbReference type="PANTHER" id="PTHR43331">
    <property type="entry name" value="HOMOSERINE DEHYDROGENASE"/>
    <property type="match status" value="1"/>
</dbReference>
<keyword evidence="9 15" id="KW-0521">NADP</keyword>
<proteinExistence type="inferred from homology"/>
<keyword evidence="7 16" id="KW-0028">Amino-acid biosynthesis</keyword>
<organism evidence="19 20">
    <name type="scientific">candidate division WOR-1 bacterium RIFOXYB2_FULL_37_13</name>
    <dbReference type="NCBI Taxonomy" id="1802579"/>
    <lineage>
        <taxon>Bacteria</taxon>
        <taxon>Bacillati</taxon>
        <taxon>Saganbacteria</taxon>
    </lineage>
</organism>
<comment type="pathway">
    <text evidence="2 16">Amino-acid biosynthesis; L-threonine biosynthesis; L-threonine from L-aspartate: step 3/5.</text>
</comment>
<feature type="binding site" evidence="15">
    <location>
        <position position="184"/>
    </location>
    <ligand>
        <name>L-homoserine</name>
        <dbReference type="ChEBI" id="CHEBI:57476"/>
    </ligand>
</feature>
<dbReference type="Pfam" id="PF01842">
    <property type="entry name" value="ACT"/>
    <property type="match status" value="1"/>
</dbReference>
<dbReference type="FunFam" id="3.30.360.10:FF:000005">
    <property type="entry name" value="Homoserine dehydrogenase"/>
    <property type="match status" value="1"/>
</dbReference>
<dbReference type="PANTHER" id="PTHR43331:SF1">
    <property type="entry name" value="HOMOSERINE DEHYDROGENASE"/>
    <property type="match status" value="1"/>
</dbReference>
<evidence type="ECO:0000256" key="6">
    <source>
        <dbReference type="ARBA" id="ARBA00013376"/>
    </source>
</evidence>
<evidence type="ECO:0000256" key="10">
    <source>
        <dbReference type="ARBA" id="ARBA00023002"/>
    </source>
</evidence>
<evidence type="ECO:0000256" key="3">
    <source>
        <dbReference type="ARBA" id="ARBA00005062"/>
    </source>
</evidence>
<evidence type="ECO:0000256" key="15">
    <source>
        <dbReference type="PIRSR" id="PIRSR000098-2"/>
    </source>
</evidence>
<evidence type="ECO:0000256" key="12">
    <source>
        <dbReference type="ARBA" id="ARBA00023167"/>
    </source>
</evidence>
<evidence type="ECO:0000256" key="7">
    <source>
        <dbReference type="ARBA" id="ARBA00022605"/>
    </source>
</evidence>
<dbReference type="GO" id="GO:0009088">
    <property type="term" value="P:threonine biosynthetic process"/>
    <property type="evidence" value="ECO:0007669"/>
    <property type="project" value="UniProtKB-UniPathway"/>
</dbReference>
<evidence type="ECO:0000256" key="1">
    <source>
        <dbReference type="ARBA" id="ARBA00001920"/>
    </source>
</evidence>
<dbReference type="UniPathway" id="UPA00050">
    <property type="reaction ID" value="UER00063"/>
</dbReference>
<comment type="cofactor">
    <cofactor evidence="1">
        <name>a metal cation</name>
        <dbReference type="ChEBI" id="CHEBI:25213"/>
    </cofactor>
</comment>
<reference evidence="19 20" key="1">
    <citation type="journal article" date="2016" name="Nat. Commun.">
        <title>Thousands of microbial genomes shed light on interconnected biogeochemical processes in an aquifer system.</title>
        <authorList>
            <person name="Anantharaman K."/>
            <person name="Brown C.T."/>
            <person name="Hug L.A."/>
            <person name="Sharon I."/>
            <person name="Castelle C.J."/>
            <person name="Probst A.J."/>
            <person name="Thomas B.C."/>
            <person name="Singh A."/>
            <person name="Wilkins M.J."/>
            <person name="Karaoz U."/>
            <person name="Brodie E.L."/>
            <person name="Williams K.H."/>
            <person name="Hubbard S.S."/>
            <person name="Banfield J.F."/>
        </authorList>
    </citation>
    <scope>NUCLEOTIDE SEQUENCE [LARGE SCALE GENOMIC DNA]</scope>
</reference>
<name>A0A1F4SXZ7_UNCSA</name>
<dbReference type="AlphaFoldDB" id="A0A1F4SXZ7"/>
<dbReference type="InterPro" id="IPR016204">
    <property type="entry name" value="HDH"/>
</dbReference>
<dbReference type="GO" id="GO:0009086">
    <property type="term" value="P:methionine biosynthetic process"/>
    <property type="evidence" value="ECO:0007669"/>
    <property type="project" value="UniProtKB-KW"/>
</dbReference>
<comment type="similarity">
    <text evidence="4 17">Belongs to the homoserine dehydrogenase family.</text>
</comment>
<dbReference type="PROSITE" id="PS51671">
    <property type="entry name" value="ACT"/>
    <property type="match status" value="1"/>
</dbReference>
<evidence type="ECO:0000256" key="16">
    <source>
        <dbReference type="RuleBase" id="RU000579"/>
    </source>
</evidence>
<accession>A0A1F4SXZ7</accession>
<evidence type="ECO:0000256" key="5">
    <source>
        <dbReference type="ARBA" id="ARBA00013213"/>
    </source>
</evidence>
<dbReference type="UniPathway" id="UPA00051">
    <property type="reaction ID" value="UER00465"/>
</dbReference>
<dbReference type="EC" id="1.1.1.3" evidence="5 16"/>
<dbReference type="Pfam" id="PF00742">
    <property type="entry name" value="Homoserine_dh"/>
    <property type="match status" value="1"/>
</dbReference>
<evidence type="ECO:0000256" key="13">
    <source>
        <dbReference type="ARBA" id="ARBA00048841"/>
    </source>
</evidence>
<evidence type="ECO:0000256" key="8">
    <source>
        <dbReference type="ARBA" id="ARBA00022697"/>
    </source>
</evidence>
<protein>
    <recommendedName>
        <fullName evidence="6 16">Homoserine dehydrogenase</fullName>
        <ecNumber evidence="5 16">1.1.1.3</ecNumber>
    </recommendedName>
</protein>
<evidence type="ECO:0000256" key="4">
    <source>
        <dbReference type="ARBA" id="ARBA00006753"/>
    </source>
</evidence>
<evidence type="ECO:0000313" key="19">
    <source>
        <dbReference type="EMBL" id="OGC25292.1"/>
    </source>
</evidence>
<comment type="catalytic activity">
    <reaction evidence="13">
        <text>L-homoserine + NADP(+) = L-aspartate 4-semialdehyde + NADPH + H(+)</text>
        <dbReference type="Rhea" id="RHEA:15761"/>
        <dbReference type="ChEBI" id="CHEBI:15378"/>
        <dbReference type="ChEBI" id="CHEBI:57476"/>
        <dbReference type="ChEBI" id="CHEBI:57783"/>
        <dbReference type="ChEBI" id="CHEBI:58349"/>
        <dbReference type="ChEBI" id="CHEBI:537519"/>
        <dbReference type="EC" id="1.1.1.3"/>
    </reaction>
    <physiologicalReaction direction="right-to-left" evidence="13">
        <dbReference type="Rhea" id="RHEA:15763"/>
    </physiologicalReaction>
</comment>
<dbReference type="Gene3D" id="3.30.70.260">
    <property type="match status" value="1"/>
</dbReference>
<evidence type="ECO:0000256" key="11">
    <source>
        <dbReference type="ARBA" id="ARBA00023053"/>
    </source>
</evidence>
<keyword evidence="12 16" id="KW-0486">Methionine biosynthesis</keyword>
<evidence type="ECO:0000256" key="14">
    <source>
        <dbReference type="PIRSR" id="PIRSR000098-1"/>
    </source>
</evidence>
<evidence type="ECO:0000256" key="9">
    <source>
        <dbReference type="ARBA" id="ARBA00022857"/>
    </source>
</evidence>
<dbReference type="InterPro" id="IPR001342">
    <property type="entry name" value="HDH_cat"/>
</dbReference>
<dbReference type="GO" id="GO:0050661">
    <property type="term" value="F:NADP binding"/>
    <property type="evidence" value="ECO:0007669"/>
    <property type="project" value="InterPro"/>
</dbReference>
<feature type="binding site" evidence="15">
    <location>
        <position position="99"/>
    </location>
    <ligand>
        <name>NADPH</name>
        <dbReference type="ChEBI" id="CHEBI:57783"/>
    </ligand>
</feature>
<dbReference type="InterPro" id="IPR036291">
    <property type="entry name" value="NAD(P)-bd_dom_sf"/>
</dbReference>
<dbReference type="Gene3D" id="3.40.50.720">
    <property type="entry name" value="NAD(P)-binding Rossmann-like Domain"/>
    <property type="match status" value="1"/>
</dbReference>
<dbReference type="SUPFAM" id="SSF55021">
    <property type="entry name" value="ACT-like"/>
    <property type="match status" value="1"/>
</dbReference>
<dbReference type="Pfam" id="PF03447">
    <property type="entry name" value="NAD_binding_3"/>
    <property type="match status" value="1"/>
</dbReference>
<evidence type="ECO:0000313" key="20">
    <source>
        <dbReference type="Proteomes" id="UP000178417"/>
    </source>
</evidence>
<comment type="pathway">
    <text evidence="3 16">Amino-acid biosynthesis; L-methionine biosynthesis via de novo pathway; L-homoserine from L-aspartate: step 3/3.</text>
</comment>
<dbReference type="InterPro" id="IPR045865">
    <property type="entry name" value="ACT-like_dom_sf"/>
</dbReference>
<dbReference type="PROSITE" id="PS01042">
    <property type="entry name" value="HOMOSER_DHGENASE"/>
    <property type="match status" value="1"/>
</dbReference>
<evidence type="ECO:0000259" key="18">
    <source>
        <dbReference type="PROSITE" id="PS51671"/>
    </source>
</evidence>
<dbReference type="SUPFAM" id="SSF51735">
    <property type="entry name" value="NAD(P)-binding Rossmann-fold domains"/>
    <property type="match status" value="1"/>
</dbReference>
<dbReference type="Proteomes" id="UP000178417">
    <property type="component" value="Unassembled WGS sequence"/>
</dbReference>
<keyword evidence="11" id="KW-0915">Sodium</keyword>
<sequence>MKKINIGILGFGTIGSAVYELINVNHDMIEKRLGLDLHVSAICDVSPNIEHPLLVRDARDVINNPAIEVVVEAIGGEKPALSFILAAIKKGKHVVTSNKEVMALNGDKIFSAARKNNVSINFEAAVGGGIPIIGPLSHDLLANNLTEIYGIVNGTTNYILSKMTKEGTEFEAALEEARKMGYAEANPKKDIEGYDSSYKAAILASVAFNSQIDWKNVYFEGIEKITQEDISYAKEIGYIIKLLAVAKKYEKECEVRVHPTLISQEHPLASVSGPMNAIYVKGDMVGELMFYGQGAGGLPTASAVVADIINCYNVQCPISNFQFRKLKVKPIDEIESRYYIRLTVPDKHGVLAGISKAFADQKVSISNVVQKETIGKIATIVIIIHQAKEANLRKAIARLEKLSVVKDVCNVIRVGL</sequence>
<dbReference type="InterPro" id="IPR019811">
    <property type="entry name" value="HDH_CS"/>
</dbReference>
<feature type="binding site" evidence="15">
    <location>
        <begin position="9"/>
        <end position="16"/>
    </location>
    <ligand>
        <name>NADP(+)</name>
        <dbReference type="ChEBI" id="CHEBI:58349"/>
    </ligand>
</feature>
<dbReference type="PIRSF" id="PIRSF000098">
    <property type="entry name" value="Homoser_dehydrog"/>
    <property type="match status" value="1"/>
</dbReference>
<dbReference type="STRING" id="1802579.A2310_08910"/>
<dbReference type="CDD" id="cd04881">
    <property type="entry name" value="ACT_HSDH-Hom"/>
    <property type="match status" value="1"/>
</dbReference>
<dbReference type="NCBIfam" id="NF004976">
    <property type="entry name" value="PRK06349.1"/>
    <property type="match status" value="1"/>
</dbReference>
<dbReference type="SUPFAM" id="SSF55347">
    <property type="entry name" value="Glyceraldehyde-3-phosphate dehydrogenase-like, C-terminal domain"/>
    <property type="match status" value="1"/>
</dbReference>
<evidence type="ECO:0000256" key="17">
    <source>
        <dbReference type="RuleBase" id="RU004171"/>
    </source>
</evidence>